<dbReference type="VEuPathDB" id="ToxoDB:TGDOM2_298820"/>
<feature type="transmembrane region" description="Helical" evidence="2">
    <location>
        <begin position="48"/>
        <end position="65"/>
    </location>
</feature>
<evidence type="ECO:0000256" key="1">
    <source>
        <dbReference type="SAM" id="MobiDB-lite"/>
    </source>
</evidence>
<gene>
    <name evidence="3" type="ORF">TGDOM2_298820</name>
</gene>
<dbReference type="AlphaFoldDB" id="A0A086JBH0"/>
<keyword evidence="2 3" id="KW-0812">Transmembrane</keyword>
<keyword evidence="2" id="KW-0472">Membrane</keyword>
<keyword evidence="2" id="KW-1133">Transmembrane helix</keyword>
<dbReference type="EMBL" id="AHZU02001727">
    <property type="protein sequence ID" value="KFG29488.1"/>
    <property type="molecule type" value="Genomic_DNA"/>
</dbReference>
<accession>A0A086JBH0</accession>
<evidence type="ECO:0000313" key="3">
    <source>
        <dbReference type="EMBL" id="KFG29488.1"/>
    </source>
</evidence>
<reference evidence="3 4" key="1">
    <citation type="submission" date="2014-02" db="EMBL/GenBank/DDBJ databases">
        <authorList>
            <person name="Sibley D."/>
            <person name="Venepally P."/>
            <person name="Karamycheva S."/>
            <person name="Hadjithomas M."/>
            <person name="Khan A."/>
            <person name="Brunk B."/>
            <person name="Roos D."/>
            <person name="Caler E."/>
            <person name="Lorenzi H."/>
        </authorList>
    </citation>
    <scope>NUCLEOTIDE SEQUENCE [LARGE SCALE GENOMIC DNA]</scope>
    <source>
        <strain evidence="3 4">GAB2-2007-GAL-DOM2</strain>
    </source>
</reference>
<feature type="region of interest" description="Disordered" evidence="1">
    <location>
        <begin position="94"/>
        <end position="123"/>
    </location>
</feature>
<proteinExistence type="predicted"/>
<protein>
    <submittedName>
        <fullName evidence="3">Putative transmembrane protein</fullName>
    </submittedName>
</protein>
<dbReference type="Proteomes" id="UP000028837">
    <property type="component" value="Unassembled WGS sequence"/>
</dbReference>
<organism evidence="3 4">
    <name type="scientific">Toxoplasma gondii GAB2-2007-GAL-DOM2</name>
    <dbReference type="NCBI Taxonomy" id="1130820"/>
    <lineage>
        <taxon>Eukaryota</taxon>
        <taxon>Sar</taxon>
        <taxon>Alveolata</taxon>
        <taxon>Apicomplexa</taxon>
        <taxon>Conoidasida</taxon>
        <taxon>Coccidia</taxon>
        <taxon>Eucoccidiorida</taxon>
        <taxon>Eimeriorina</taxon>
        <taxon>Sarcocystidae</taxon>
        <taxon>Toxoplasma</taxon>
    </lineage>
</organism>
<evidence type="ECO:0000313" key="4">
    <source>
        <dbReference type="Proteomes" id="UP000028837"/>
    </source>
</evidence>
<comment type="caution">
    <text evidence="3">The sequence shown here is derived from an EMBL/GenBank/DDBJ whole genome shotgun (WGS) entry which is preliminary data.</text>
</comment>
<evidence type="ECO:0000256" key="2">
    <source>
        <dbReference type="SAM" id="Phobius"/>
    </source>
</evidence>
<sequence>MASVDSQSILPGRLTGARMEKVAVVHRKSTQRLFFQAKLTLHPHGSHLLPLFTFVMMMAISSLLFDSFSANPTSMTVADASPWYDDMDDAGGDENYNTRLSSGMGDDSVESRYEPVSGDSSANSPFGNFRIDFRAGTGKMAGRRRGHRRVSPAARGRAILRRMRIELITLVTL</sequence>
<name>A0A086JBH0_TOXGO</name>
<dbReference type="OrthoDB" id="10446160at2759"/>